<protein>
    <submittedName>
        <fullName evidence="2">Uncharacterized protein</fullName>
    </submittedName>
</protein>
<proteinExistence type="predicted"/>
<gene>
    <name evidence="2" type="ORF">PAL_GLEAN10009773</name>
</gene>
<name>L5KQQ8_PTEAL</name>
<evidence type="ECO:0000256" key="1">
    <source>
        <dbReference type="SAM" id="MobiDB-lite"/>
    </source>
</evidence>
<evidence type="ECO:0000313" key="2">
    <source>
        <dbReference type="EMBL" id="ELK13575.1"/>
    </source>
</evidence>
<feature type="compositionally biased region" description="Polar residues" evidence="1">
    <location>
        <begin position="166"/>
        <end position="178"/>
    </location>
</feature>
<dbReference type="EMBL" id="KB030624">
    <property type="protein sequence ID" value="ELK13575.1"/>
    <property type="molecule type" value="Genomic_DNA"/>
</dbReference>
<reference evidence="3" key="1">
    <citation type="journal article" date="2013" name="Science">
        <title>Comparative analysis of bat genomes provides insight into the evolution of flight and immunity.</title>
        <authorList>
            <person name="Zhang G."/>
            <person name="Cowled C."/>
            <person name="Shi Z."/>
            <person name="Huang Z."/>
            <person name="Bishop-Lilly K.A."/>
            <person name="Fang X."/>
            <person name="Wynne J.W."/>
            <person name="Xiong Z."/>
            <person name="Baker M.L."/>
            <person name="Zhao W."/>
            <person name="Tachedjian M."/>
            <person name="Zhu Y."/>
            <person name="Zhou P."/>
            <person name="Jiang X."/>
            <person name="Ng J."/>
            <person name="Yang L."/>
            <person name="Wu L."/>
            <person name="Xiao J."/>
            <person name="Feng Y."/>
            <person name="Chen Y."/>
            <person name="Sun X."/>
            <person name="Zhang Y."/>
            <person name="Marsh G.A."/>
            <person name="Crameri G."/>
            <person name="Broder C.C."/>
            <person name="Frey K.G."/>
            <person name="Wang L.F."/>
            <person name="Wang J."/>
        </authorList>
    </citation>
    <scope>NUCLEOTIDE SEQUENCE [LARGE SCALE GENOMIC DNA]</scope>
</reference>
<accession>L5KQQ8</accession>
<dbReference type="AlphaFoldDB" id="L5KQQ8"/>
<dbReference type="InParanoid" id="L5KQQ8"/>
<feature type="region of interest" description="Disordered" evidence="1">
    <location>
        <begin position="154"/>
        <end position="178"/>
    </location>
</feature>
<dbReference type="Proteomes" id="UP000010552">
    <property type="component" value="Unassembled WGS sequence"/>
</dbReference>
<organism evidence="2 3">
    <name type="scientific">Pteropus alecto</name>
    <name type="common">Black flying fox</name>
    <dbReference type="NCBI Taxonomy" id="9402"/>
    <lineage>
        <taxon>Eukaryota</taxon>
        <taxon>Metazoa</taxon>
        <taxon>Chordata</taxon>
        <taxon>Craniata</taxon>
        <taxon>Vertebrata</taxon>
        <taxon>Euteleostomi</taxon>
        <taxon>Mammalia</taxon>
        <taxon>Eutheria</taxon>
        <taxon>Laurasiatheria</taxon>
        <taxon>Chiroptera</taxon>
        <taxon>Yinpterochiroptera</taxon>
        <taxon>Pteropodoidea</taxon>
        <taxon>Pteropodidae</taxon>
        <taxon>Pteropodinae</taxon>
        <taxon>Pteropus</taxon>
    </lineage>
</organism>
<keyword evidence="3" id="KW-1185">Reference proteome</keyword>
<evidence type="ECO:0000313" key="3">
    <source>
        <dbReference type="Proteomes" id="UP000010552"/>
    </source>
</evidence>
<sequence>MTATPRLARKSRVSPDPPLMGTLLRFCASATFKIASNDNNNDKSDTQLPLKSRSQDISDEYKEINLGKNVGHMGLLPGQGPQKRLCEHGTPKSRGLRAVPSDSHHLSLQGLPCADRLTNLPTGTRLVGGPVGARNPSDPKALASLIMPCSCQTSSGQARAGAQPGTDCTANRQQRTIL</sequence>